<feature type="domain" description="Serine aminopeptidase S33" evidence="2">
    <location>
        <begin position="61"/>
        <end position="265"/>
    </location>
</feature>
<feature type="chain" id="PRO_5047332070" evidence="1">
    <location>
        <begin position="22"/>
        <end position="335"/>
    </location>
</feature>
<dbReference type="InterPro" id="IPR029058">
    <property type="entry name" value="AB_hydrolase_fold"/>
</dbReference>
<name>A0ABT0C4L2_9BACT</name>
<evidence type="ECO:0000313" key="4">
    <source>
        <dbReference type="Proteomes" id="UP001165444"/>
    </source>
</evidence>
<keyword evidence="3" id="KW-0378">Hydrolase</keyword>
<dbReference type="InterPro" id="IPR051044">
    <property type="entry name" value="MAG_DAG_Lipase"/>
</dbReference>
<dbReference type="GO" id="GO:0016787">
    <property type="term" value="F:hydrolase activity"/>
    <property type="evidence" value="ECO:0007669"/>
    <property type="project" value="UniProtKB-KW"/>
</dbReference>
<dbReference type="InterPro" id="IPR022742">
    <property type="entry name" value="Hydrolase_4"/>
</dbReference>
<proteinExistence type="predicted"/>
<reference evidence="3 4" key="1">
    <citation type="submission" date="2022-03" db="EMBL/GenBank/DDBJ databases">
        <title>Parabacteroides sp. nov. isolated from swine feces.</title>
        <authorList>
            <person name="Bak J.E."/>
        </authorList>
    </citation>
    <scope>NUCLEOTIDE SEQUENCE [LARGE SCALE GENOMIC DNA]</scope>
    <source>
        <strain evidence="3 4">AGMB00274</strain>
    </source>
</reference>
<accession>A0ABT0C4L2</accession>
<dbReference type="Pfam" id="PF12146">
    <property type="entry name" value="Hydrolase_4"/>
    <property type="match status" value="1"/>
</dbReference>
<dbReference type="RefSeq" id="WP_243326370.1">
    <property type="nucleotide sequence ID" value="NZ_JAKZMM010000049.1"/>
</dbReference>
<comment type="caution">
    <text evidence="3">The sequence shown here is derived from an EMBL/GenBank/DDBJ whole genome shotgun (WGS) entry which is preliminary data.</text>
</comment>
<dbReference type="Proteomes" id="UP001165444">
    <property type="component" value="Unassembled WGS sequence"/>
</dbReference>
<gene>
    <name evidence="3" type="ORF">MUN53_15285</name>
</gene>
<feature type="signal peptide" evidence="1">
    <location>
        <begin position="1"/>
        <end position="21"/>
    </location>
</feature>
<sequence length="335" mass="37937">MKSNRLLLTLAWLLVAWVGKAQYTEDILGTTYQRQTICMPDDYEGKTVSTLVRKAEPQTGRRAILYIHGYNDYFFQAQLGDSVVAHGYNFYALDLRKYGRSLLPNQDAFYCRSLDEYFADIDTAIALIQKEGSREIILMGHSTGGLISSYYLKHHPQAPVVGLALNSPFLDWNFGWFMESVAIPTVSFLGKFFPDWIIQGTSGDASYAKSLLQTFKGEWTFDTSLKMPLGHPKKAGWIRAIHSAQQDIQDECAIQCPILLLSSTRSYPETNEWHDEYMSSDIVLSVDDIQKFGKQLGPNVTAREIEGGIHDLILSPKPARDHTYQILFGWLDSIK</sequence>
<evidence type="ECO:0000259" key="2">
    <source>
        <dbReference type="Pfam" id="PF12146"/>
    </source>
</evidence>
<evidence type="ECO:0000313" key="3">
    <source>
        <dbReference type="EMBL" id="MCJ2381951.1"/>
    </source>
</evidence>
<keyword evidence="1" id="KW-0732">Signal</keyword>
<dbReference type="PANTHER" id="PTHR11614">
    <property type="entry name" value="PHOSPHOLIPASE-RELATED"/>
    <property type="match status" value="1"/>
</dbReference>
<evidence type="ECO:0000256" key="1">
    <source>
        <dbReference type="SAM" id="SignalP"/>
    </source>
</evidence>
<dbReference type="Gene3D" id="3.40.50.1820">
    <property type="entry name" value="alpha/beta hydrolase"/>
    <property type="match status" value="1"/>
</dbReference>
<keyword evidence="4" id="KW-1185">Reference proteome</keyword>
<protein>
    <submittedName>
        <fullName evidence="3">Alpha/beta hydrolase</fullName>
    </submittedName>
</protein>
<dbReference type="SUPFAM" id="SSF53474">
    <property type="entry name" value="alpha/beta-Hydrolases"/>
    <property type="match status" value="1"/>
</dbReference>
<dbReference type="EMBL" id="JAKZMM010000049">
    <property type="protein sequence ID" value="MCJ2381951.1"/>
    <property type="molecule type" value="Genomic_DNA"/>
</dbReference>
<organism evidence="3 4">
    <name type="scientific">Parabacteroides faecalis</name>
    <dbReference type="NCBI Taxonomy" id="2924040"/>
    <lineage>
        <taxon>Bacteria</taxon>
        <taxon>Pseudomonadati</taxon>
        <taxon>Bacteroidota</taxon>
        <taxon>Bacteroidia</taxon>
        <taxon>Bacteroidales</taxon>
        <taxon>Tannerellaceae</taxon>
        <taxon>Parabacteroides</taxon>
    </lineage>
</organism>